<dbReference type="Pfam" id="PF17775">
    <property type="entry name" value="YchJ_M-like"/>
    <property type="match status" value="1"/>
</dbReference>
<evidence type="ECO:0000259" key="1">
    <source>
        <dbReference type="Pfam" id="PF17775"/>
    </source>
</evidence>
<dbReference type="SUPFAM" id="SSF54427">
    <property type="entry name" value="NTF2-like"/>
    <property type="match status" value="1"/>
</dbReference>
<evidence type="ECO:0000313" key="3">
    <source>
        <dbReference type="Proteomes" id="UP000180253"/>
    </source>
</evidence>
<dbReference type="SUPFAM" id="SSF103642">
    <property type="entry name" value="Sec-C motif"/>
    <property type="match status" value="1"/>
</dbReference>
<dbReference type="InterPro" id="IPR048469">
    <property type="entry name" value="YchJ-like_M"/>
</dbReference>
<keyword evidence="3" id="KW-1185">Reference proteome</keyword>
<comment type="caution">
    <text evidence="2">The sequence shown here is derived from an EMBL/GenBank/DDBJ whole genome shotgun (WGS) entry which is preliminary data.</text>
</comment>
<dbReference type="RefSeq" id="WP_070992362.1">
    <property type="nucleotide sequence ID" value="NZ_CBCSHD010000007.1"/>
</dbReference>
<organism evidence="2 3">
    <name type="scientific">Pseudoalteromonas byunsanensis</name>
    <dbReference type="NCBI Taxonomy" id="327939"/>
    <lineage>
        <taxon>Bacteria</taxon>
        <taxon>Pseudomonadati</taxon>
        <taxon>Pseudomonadota</taxon>
        <taxon>Gammaproteobacteria</taxon>
        <taxon>Alteromonadales</taxon>
        <taxon>Pseudoalteromonadaceae</taxon>
        <taxon>Pseudoalteromonas</taxon>
    </lineage>
</organism>
<gene>
    <name evidence="2" type="ORF">BIW53_12525</name>
</gene>
<dbReference type="AlphaFoldDB" id="A0A1S1N4E0"/>
<dbReference type="Gene3D" id="3.10.450.50">
    <property type="match status" value="1"/>
</dbReference>
<proteinExistence type="predicted"/>
<dbReference type="STRING" id="327939.BIW53_12525"/>
<dbReference type="OrthoDB" id="21421at2"/>
<dbReference type="PANTHER" id="PTHR33747:SF1">
    <property type="entry name" value="ADENYLATE CYCLASE-ASSOCIATED CAP C-TERMINAL DOMAIN-CONTAINING PROTEIN"/>
    <property type="match status" value="1"/>
</dbReference>
<protein>
    <submittedName>
        <fullName evidence="2">Preprotein translocase subunit SecA</fullName>
    </submittedName>
</protein>
<dbReference type="PANTHER" id="PTHR33747">
    <property type="entry name" value="UPF0225 PROTEIN SCO1677"/>
    <property type="match status" value="1"/>
</dbReference>
<feature type="domain" description="YchJ-like middle NTF2-like" evidence="1">
    <location>
        <begin position="26"/>
        <end position="122"/>
    </location>
</feature>
<sequence length="152" mass="17117">MCYCSNEAPFQQCCEPFISGAESPKTAEQLMRSRYSAYVVKNAQYIRETYAKEEQKHHSVEDILAFASAVDFISLEILSASDAADGSIVEFQATYITENKVCVLHERSNFILEAGLWKYLDGHIYPTPEIKLGRNDECPCGSGKKFKKCHST</sequence>
<dbReference type="Proteomes" id="UP000180253">
    <property type="component" value="Unassembled WGS sequence"/>
</dbReference>
<dbReference type="Pfam" id="PF02810">
    <property type="entry name" value="SEC-C"/>
    <property type="match status" value="1"/>
</dbReference>
<dbReference type="InterPro" id="IPR032710">
    <property type="entry name" value="NTF2-like_dom_sf"/>
</dbReference>
<dbReference type="InterPro" id="IPR004027">
    <property type="entry name" value="SEC_C_motif"/>
</dbReference>
<accession>A0A1S1N4E0</accession>
<evidence type="ECO:0000313" key="2">
    <source>
        <dbReference type="EMBL" id="OHU94846.1"/>
    </source>
</evidence>
<dbReference type="EMBL" id="MNAN01000032">
    <property type="protein sequence ID" value="OHU94846.1"/>
    <property type="molecule type" value="Genomic_DNA"/>
</dbReference>
<name>A0A1S1N4E0_9GAMM</name>
<reference evidence="2 3" key="1">
    <citation type="submission" date="2016-10" db="EMBL/GenBank/DDBJ databases">
        <title>Pseudoalteromonas amylolytica sp. nov., isolated from the surface seawater.</title>
        <authorList>
            <person name="Wu Y.-H."/>
            <person name="Cheng H."/>
            <person name="Jin X.-B."/>
            <person name="Wang C.-S."/>
            <person name="Xu X.-W."/>
        </authorList>
    </citation>
    <scope>NUCLEOTIDE SEQUENCE [LARGE SCALE GENOMIC DNA]</scope>
    <source>
        <strain evidence="2 3">JCM 12483</strain>
    </source>
</reference>